<dbReference type="SMART" id="SM00360">
    <property type="entry name" value="RRM"/>
    <property type="match status" value="2"/>
</dbReference>
<dbReference type="SUPFAM" id="SSF54928">
    <property type="entry name" value="RNA-binding domain, RBD"/>
    <property type="match status" value="1"/>
</dbReference>
<gene>
    <name evidence="4" type="ORF">PHYPO_G00236000</name>
</gene>
<reference evidence="4 5" key="1">
    <citation type="submission" date="2019-06" db="EMBL/GenBank/DDBJ databases">
        <title>A chromosome-scale genome assembly of the striped catfish, Pangasianodon hypophthalmus.</title>
        <authorList>
            <person name="Wen M."/>
            <person name="Zahm M."/>
            <person name="Roques C."/>
            <person name="Cabau C."/>
            <person name="Klopp C."/>
            <person name="Donnadieu C."/>
            <person name="Jouanno E."/>
            <person name="Avarre J.-C."/>
            <person name="Campet M."/>
            <person name="Ha T.T.T."/>
            <person name="Dugue R."/>
            <person name="Lampietro C."/>
            <person name="Louis A."/>
            <person name="Herpin A."/>
            <person name="Echchiki A."/>
            <person name="Berthelot C."/>
            <person name="Parey E."/>
            <person name="Roest-Crollius H."/>
            <person name="Braasch I."/>
            <person name="Postlethwait J."/>
            <person name="Bobe J."/>
            <person name="Montfort J."/>
            <person name="Bouchez O."/>
            <person name="Begum T."/>
            <person name="Schartl M."/>
            <person name="Guiguen Y."/>
        </authorList>
    </citation>
    <scope>NUCLEOTIDE SEQUENCE [LARGE SCALE GENOMIC DNA]</scope>
    <source>
        <strain evidence="4 5">Indonesia</strain>
        <tissue evidence="4">Blood</tissue>
    </source>
</reference>
<proteinExistence type="predicted"/>
<dbReference type="InterPro" id="IPR052462">
    <property type="entry name" value="SLIRP/GR-RBP-like"/>
</dbReference>
<dbReference type="Pfam" id="PF00076">
    <property type="entry name" value="RRM_1"/>
    <property type="match status" value="2"/>
</dbReference>
<keyword evidence="5" id="KW-1185">Reference proteome</keyword>
<name>A0A5N5NJJ1_PANHP</name>
<dbReference type="Proteomes" id="UP000327468">
    <property type="component" value="Chromosome 8"/>
</dbReference>
<evidence type="ECO:0000256" key="2">
    <source>
        <dbReference type="PROSITE-ProRule" id="PRU00176"/>
    </source>
</evidence>
<protein>
    <recommendedName>
        <fullName evidence="3">RRM domain-containing protein</fullName>
    </recommendedName>
</protein>
<dbReference type="Gene3D" id="3.30.70.330">
    <property type="match status" value="2"/>
</dbReference>
<dbReference type="PANTHER" id="PTHR48027">
    <property type="entry name" value="HETEROGENEOUS NUCLEAR RIBONUCLEOPROTEIN 87F-RELATED"/>
    <property type="match status" value="1"/>
</dbReference>
<evidence type="ECO:0000313" key="5">
    <source>
        <dbReference type="Proteomes" id="UP000327468"/>
    </source>
</evidence>
<dbReference type="AlphaFoldDB" id="A0A5N5NJJ1"/>
<evidence type="ECO:0000256" key="1">
    <source>
        <dbReference type="ARBA" id="ARBA00022884"/>
    </source>
</evidence>
<feature type="domain" description="RRM" evidence="3">
    <location>
        <begin position="1"/>
        <end position="66"/>
    </location>
</feature>
<evidence type="ECO:0000313" key="4">
    <source>
        <dbReference type="EMBL" id="KAB5567710.1"/>
    </source>
</evidence>
<dbReference type="InterPro" id="IPR035979">
    <property type="entry name" value="RBD_domain_sf"/>
</dbReference>
<feature type="domain" description="RRM" evidence="3">
    <location>
        <begin position="109"/>
        <end position="168"/>
    </location>
</feature>
<dbReference type="GO" id="GO:0003723">
    <property type="term" value="F:RNA binding"/>
    <property type="evidence" value="ECO:0007669"/>
    <property type="project" value="UniProtKB-UniRule"/>
</dbReference>
<keyword evidence="1 2" id="KW-0694">RNA-binding</keyword>
<dbReference type="PROSITE" id="PS50102">
    <property type="entry name" value="RRM"/>
    <property type="match status" value="2"/>
</dbReference>
<dbReference type="EMBL" id="VFJC01000009">
    <property type="protein sequence ID" value="KAB5567710.1"/>
    <property type="molecule type" value="Genomic_DNA"/>
</dbReference>
<sequence length="168" mass="18599">MDDRCLHEEFLPFGAVISAKVMMENGCSRGAGFVSFSSPDEARKAIVEMNGRLLGSRQMYVSPAQSKEEHQGRDGERTDSTGLLNLAQIHTRLNRTSGHSASPSCLILVVLFVKNLDYSMDDRHLHEAFVPFGTVISAKVMMENSRSRGIGFVCYSSPDEATKAIRER</sequence>
<evidence type="ECO:0000259" key="3">
    <source>
        <dbReference type="PROSITE" id="PS50102"/>
    </source>
</evidence>
<dbReference type="InterPro" id="IPR012677">
    <property type="entry name" value="Nucleotide-bd_a/b_plait_sf"/>
</dbReference>
<accession>A0A5N5NJJ1</accession>
<comment type="caution">
    <text evidence="4">The sequence shown here is derived from an EMBL/GenBank/DDBJ whole genome shotgun (WGS) entry which is preliminary data.</text>
</comment>
<dbReference type="InterPro" id="IPR000504">
    <property type="entry name" value="RRM_dom"/>
</dbReference>
<organism evidence="4 5">
    <name type="scientific">Pangasianodon hypophthalmus</name>
    <name type="common">Striped catfish</name>
    <name type="synonym">Helicophagus hypophthalmus</name>
    <dbReference type="NCBI Taxonomy" id="310915"/>
    <lineage>
        <taxon>Eukaryota</taxon>
        <taxon>Metazoa</taxon>
        <taxon>Chordata</taxon>
        <taxon>Craniata</taxon>
        <taxon>Vertebrata</taxon>
        <taxon>Euteleostomi</taxon>
        <taxon>Actinopterygii</taxon>
        <taxon>Neopterygii</taxon>
        <taxon>Teleostei</taxon>
        <taxon>Ostariophysi</taxon>
        <taxon>Siluriformes</taxon>
        <taxon>Pangasiidae</taxon>
        <taxon>Pangasianodon</taxon>
    </lineage>
</organism>